<dbReference type="Proteomes" id="UP001556367">
    <property type="component" value="Unassembled WGS sequence"/>
</dbReference>
<feature type="compositionally biased region" description="Polar residues" evidence="1">
    <location>
        <begin position="1"/>
        <end position="19"/>
    </location>
</feature>
<sequence>MLAENQATSTEVDTKSSTNAQPQAVMAMAPQMNEQPQPEYTYKSLESRLRGGGTVKAALARRPAEHPTYCYNPNERLCITRHSIPDVVKS</sequence>
<protein>
    <submittedName>
        <fullName evidence="2">Uncharacterized protein</fullName>
    </submittedName>
</protein>
<proteinExistence type="predicted"/>
<reference evidence="3" key="1">
    <citation type="submission" date="2024-06" db="EMBL/GenBank/DDBJ databases">
        <title>Multi-omics analyses provide insights into the biosynthesis of the anticancer antibiotic pleurotin in Hohenbuehelia grisea.</title>
        <authorList>
            <person name="Weaver J.A."/>
            <person name="Alberti F."/>
        </authorList>
    </citation>
    <scope>NUCLEOTIDE SEQUENCE [LARGE SCALE GENOMIC DNA]</scope>
    <source>
        <strain evidence="3">T-177</strain>
    </source>
</reference>
<name>A0ABR3K2W5_9AGAR</name>
<dbReference type="EMBL" id="JASNQZ010000001">
    <property type="protein sequence ID" value="KAL0961498.1"/>
    <property type="molecule type" value="Genomic_DNA"/>
</dbReference>
<accession>A0ABR3K2W5</accession>
<evidence type="ECO:0000256" key="1">
    <source>
        <dbReference type="SAM" id="MobiDB-lite"/>
    </source>
</evidence>
<comment type="caution">
    <text evidence="2">The sequence shown here is derived from an EMBL/GenBank/DDBJ whole genome shotgun (WGS) entry which is preliminary data.</text>
</comment>
<gene>
    <name evidence="2" type="ORF">HGRIS_006440</name>
</gene>
<keyword evidence="3" id="KW-1185">Reference proteome</keyword>
<feature type="region of interest" description="Disordered" evidence="1">
    <location>
        <begin position="1"/>
        <end position="21"/>
    </location>
</feature>
<evidence type="ECO:0000313" key="3">
    <source>
        <dbReference type="Proteomes" id="UP001556367"/>
    </source>
</evidence>
<evidence type="ECO:0000313" key="2">
    <source>
        <dbReference type="EMBL" id="KAL0961498.1"/>
    </source>
</evidence>
<organism evidence="2 3">
    <name type="scientific">Hohenbuehelia grisea</name>
    <dbReference type="NCBI Taxonomy" id="104357"/>
    <lineage>
        <taxon>Eukaryota</taxon>
        <taxon>Fungi</taxon>
        <taxon>Dikarya</taxon>
        <taxon>Basidiomycota</taxon>
        <taxon>Agaricomycotina</taxon>
        <taxon>Agaricomycetes</taxon>
        <taxon>Agaricomycetidae</taxon>
        <taxon>Agaricales</taxon>
        <taxon>Pleurotineae</taxon>
        <taxon>Pleurotaceae</taxon>
        <taxon>Hohenbuehelia</taxon>
    </lineage>
</organism>